<dbReference type="InterPro" id="IPR006674">
    <property type="entry name" value="HD_domain"/>
</dbReference>
<feature type="domain" description="HD" evidence="6">
    <location>
        <begin position="47"/>
        <end position="146"/>
    </location>
</feature>
<dbReference type="InterPro" id="IPR045865">
    <property type="entry name" value="ACT-like_dom_sf"/>
</dbReference>
<accession>A0A174NSU9</accession>
<evidence type="ECO:0000313" key="11">
    <source>
        <dbReference type="Proteomes" id="UP000260828"/>
    </source>
</evidence>
<dbReference type="InterPro" id="IPR002912">
    <property type="entry name" value="ACT_dom"/>
</dbReference>
<dbReference type="InterPro" id="IPR007685">
    <property type="entry name" value="RelA_SpoT"/>
</dbReference>
<evidence type="ECO:0000259" key="7">
    <source>
        <dbReference type="PROSITE" id="PS51880"/>
    </source>
</evidence>
<dbReference type="FunFam" id="3.10.20.30:FF:000002">
    <property type="entry name" value="GTP pyrophosphokinase (RelA/SpoT)"/>
    <property type="match status" value="1"/>
</dbReference>
<dbReference type="InterPro" id="IPR012675">
    <property type="entry name" value="Beta-grasp_dom_sf"/>
</dbReference>
<protein>
    <recommendedName>
        <fullName evidence="2">GTP diphosphokinase</fullName>
        <ecNumber evidence="2">2.7.6.5</ecNumber>
    </recommendedName>
</protein>
<dbReference type="CDD" id="cd01668">
    <property type="entry name" value="TGS_RSH"/>
    <property type="match status" value="1"/>
</dbReference>
<dbReference type="CDD" id="cd00077">
    <property type="entry name" value="HDc"/>
    <property type="match status" value="1"/>
</dbReference>
<dbReference type="Pfam" id="PF13291">
    <property type="entry name" value="ACT_4"/>
    <property type="match status" value="1"/>
</dbReference>
<name>A0A174NSU9_9FIRM</name>
<keyword evidence="9" id="KW-0378">Hydrolase</keyword>
<evidence type="ECO:0000256" key="3">
    <source>
        <dbReference type="ARBA" id="ARBA00048244"/>
    </source>
</evidence>
<reference evidence="8 10" key="1">
    <citation type="submission" date="2015-09" db="EMBL/GenBank/DDBJ databases">
        <authorList>
            <consortium name="Pathogen Informatics"/>
        </authorList>
    </citation>
    <scope>NUCLEOTIDE SEQUENCE [LARGE SCALE GENOMIC DNA]</scope>
    <source>
        <strain evidence="8 10">2789STDY5834939</strain>
    </source>
</reference>
<dbReference type="Pfam" id="PF04607">
    <property type="entry name" value="RelA_SpoT"/>
    <property type="match status" value="1"/>
</dbReference>
<dbReference type="PANTHER" id="PTHR21262:SF31">
    <property type="entry name" value="GTP PYROPHOSPHOKINASE"/>
    <property type="match status" value="1"/>
</dbReference>
<dbReference type="SMART" id="SM00471">
    <property type="entry name" value="HDc"/>
    <property type="match status" value="1"/>
</dbReference>
<dbReference type="AlphaFoldDB" id="A0A174NSU9"/>
<proteinExistence type="inferred from homology"/>
<dbReference type="UniPathway" id="UPA00908">
    <property type="reaction ID" value="UER00884"/>
</dbReference>
<dbReference type="Gene3D" id="3.30.460.10">
    <property type="entry name" value="Beta Polymerase, domain 2"/>
    <property type="match status" value="1"/>
</dbReference>
<comment type="function">
    <text evidence="4">In eubacteria ppGpp (guanosine 3'-diphosphate 5'-diphosphate) is a mediator of the stringent response that coordinates a variety of cellular activities in response to changes in nutritional abundance.</text>
</comment>
<organism evidence="8 10">
    <name type="scientific">Anaerotruncus colihominis</name>
    <dbReference type="NCBI Taxonomy" id="169435"/>
    <lineage>
        <taxon>Bacteria</taxon>
        <taxon>Bacillati</taxon>
        <taxon>Bacillota</taxon>
        <taxon>Clostridia</taxon>
        <taxon>Eubacteriales</taxon>
        <taxon>Oscillospiraceae</taxon>
        <taxon>Anaerotruncus</taxon>
    </lineage>
</organism>
<dbReference type="EMBL" id="CZBE01000005">
    <property type="protein sequence ID" value="CUP49105.1"/>
    <property type="molecule type" value="Genomic_DNA"/>
</dbReference>
<dbReference type="OrthoDB" id="9805041at2"/>
<evidence type="ECO:0000313" key="8">
    <source>
        <dbReference type="EMBL" id="CUP49105.1"/>
    </source>
</evidence>
<comment type="similarity">
    <text evidence="4">Belongs to the relA/spoT family.</text>
</comment>
<dbReference type="InterPro" id="IPR012676">
    <property type="entry name" value="TGS-like"/>
</dbReference>
<dbReference type="SUPFAM" id="SSF109604">
    <property type="entry name" value="HD-domain/PDEase-like"/>
    <property type="match status" value="1"/>
</dbReference>
<dbReference type="GO" id="GO:0016787">
    <property type="term" value="F:hydrolase activity"/>
    <property type="evidence" value="ECO:0007669"/>
    <property type="project" value="UniProtKB-KW"/>
</dbReference>
<evidence type="ECO:0000313" key="9">
    <source>
        <dbReference type="EMBL" id="RGE69590.1"/>
    </source>
</evidence>
<evidence type="ECO:0000256" key="4">
    <source>
        <dbReference type="RuleBase" id="RU003847"/>
    </source>
</evidence>
<dbReference type="Pfam" id="PF19296">
    <property type="entry name" value="RelA_AH_RIS"/>
    <property type="match status" value="1"/>
</dbReference>
<dbReference type="PROSITE" id="PS51831">
    <property type="entry name" value="HD"/>
    <property type="match status" value="1"/>
</dbReference>
<dbReference type="Gene3D" id="1.10.3210.10">
    <property type="entry name" value="Hypothetical protein af1432"/>
    <property type="match status" value="1"/>
</dbReference>
<feature type="domain" description="ACT" evidence="5">
    <location>
        <begin position="654"/>
        <end position="728"/>
    </location>
</feature>
<dbReference type="GO" id="GO:0008728">
    <property type="term" value="F:GTP diphosphokinase activity"/>
    <property type="evidence" value="ECO:0007669"/>
    <property type="project" value="UniProtKB-EC"/>
</dbReference>
<dbReference type="InterPro" id="IPR043519">
    <property type="entry name" value="NT_sf"/>
</dbReference>
<dbReference type="Pfam" id="PF13328">
    <property type="entry name" value="HD_4"/>
    <property type="match status" value="1"/>
</dbReference>
<comment type="catalytic activity">
    <reaction evidence="3">
        <text>GTP + ATP = guanosine 3'-diphosphate 5'-triphosphate + AMP</text>
        <dbReference type="Rhea" id="RHEA:22088"/>
        <dbReference type="ChEBI" id="CHEBI:30616"/>
        <dbReference type="ChEBI" id="CHEBI:37565"/>
        <dbReference type="ChEBI" id="CHEBI:142410"/>
        <dbReference type="ChEBI" id="CHEBI:456215"/>
        <dbReference type="EC" id="2.7.6.5"/>
    </reaction>
</comment>
<evidence type="ECO:0000313" key="10">
    <source>
        <dbReference type="Proteomes" id="UP000095765"/>
    </source>
</evidence>
<dbReference type="Proteomes" id="UP000260828">
    <property type="component" value="Unassembled WGS sequence"/>
</dbReference>
<evidence type="ECO:0000256" key="2">
    <source>
        <dbReference type="ARBA" id="ARBA00013251"/>
    </source>
</evidence>
<evidence type="ECO:0000256" key="1">
    <source>
        <dbReference type="ARBA" id="ARBA00004976"/>
    </source>
</evidence>
<dbReference type="NCBIfam" id="TIGR00691">
    <property type="entry name" value="spoT_relA"/>
    <property type="match status" value="1"/>
</dbReference>
<evidence type="ECO:0000259" key="5">
    <source>
        <dbReference type="PROSITE" id="PS51671"/>
    </source>
</evidence>
<feature type="domain" description="TGS" evidence="7">
    <location>
        <begin position="385"/>
        <end position="448"/>
    </location>
</feature>
<dbReference type="SMART" id="SM00954">
    <property type="entry name" value="RelA_SpoT"/>
    <property type="match status" value="1"/>
</dbReference>
<dbReference type="InterPro" id="IPR045600">
    <property type="entry name" value="RelA/SpoT_AH_RIS"/>
</dbReference>
<dbReference type="Gene3D" id="3.10.20.30">
    <property type="match status" value="1"/>
</dbReference>
<keyword evidence="8" id="KW-0808">Transferase</keyword>
<dbReference type="GO" id="GO:0016301">
    <property type="term" value="F:kinase activity"/>
    <property type="evidence" value="ECO:0007669"/>
    <property type="project" value="UniProtKB-KW"/>
</dbReference>
<dbReference type="PROSITE" id="PS51880">
    <property type="entry name" value="TGS"/>
    <property type="match status" value="1"/>
</dbReference>
<dbReference type="GO" id="GO:0005886">
    <property type="term" value="C:plasma membrane"/>
    <property type="evidence" value="ECO:0007669"/>
    <property type="project" value="TreeGrafter"/>
</dbReference>
<keyword evidence="8" id="KW-0418">Kinase</keyword>
<dbReference type="SUPFAM" id="SSF81271">
    <property type="entry name" value="TGS-like"/>
    <property type="match status" value="1"/>
</dbReference>
<dbReference type="Gene3D" id="3.30.70.260">
    <property type="match status" value="1"/>
</dbReference>
<dbReference type="Proteomes" id="UP000095765">
    <property type="component" value="Unassembled WGS sequence"/>
</dbReference>
<dbReference type="PANTHER" id="PTHR21262">
    <property type="entry name" value="GUANOSINE-3',5'-BIS DIPHOSPHATE 3'-PYROPHOSPHOHYDROLASE"/>
    <property type="match status" value="1"/>
</dbReference>
<dbReference type="GO" id="GO:0015970">
    <property type="term" value="P:guanosine tetraphosphate biosynthetic process"/>
    <property type="evidence" value="ECO:0007669"/>
    <property type="project" value="UniProtKB-UniPathway"/>
</dbReference>
<dbReference type="FunFam" id="1.10.3210.10:FF:000001">
    <property type="entry name" value="GTP pyrophosphokinase RelA"/>
    <property type="match status" value="1"/>
</dbReference>
<dbReference type="InterPro" id="IPR003607">
    <property type="entry name" value="HD/PDEase_dom"/>
</dbReference>
<dbReference type="FunFam" id="3.30.460.10:FF:000001">
    <property type="entry name" value="GTP pyrophosphokinase RelA"/>
    <property type="match status" value="1"/>
</dbReference>
<dbReference type="PROSITE" id="PS51671">
    <property type="entry name" value="ACT"/>
    <property type="match status" value="1"/>
</dbReference>
<dbReference type="SUPFAM" id="SSF55021">
    <property type="entry name" value="ACT-like"/>
    <property type="match status" value="1"/>
</dbReference>
<dbReference type="InterPro" id="IPR004095">
    <property type="entry name" value="TGS"/>
</dbReference>
<dbReference type="RefSeq" id="WP_055244411.1">
    <property type="nucleotide sequence ID" value="NZ_CZBE01000005.1"/>
</dbReference>
<comment type="pathway">
    <text evidence="1">Purine metabolism; ppGpp biosynthesis; ppGpp from GTP: step 1/2.</text>
</comment>
<evidence type="ECO:0000259" key="6">
    <source>
        <dbReference type="PROSITE" id="PS51831"/>
    </source>
</evidence>
<sequence>MNYYVIDDLQRAIDRSGRVYDREKIMAAYQLANDAHNGQCRVSGEPYISHPIAVAIILVDLGMDSECIQAALLHDVVEDTDITSEAVEKQFGTDVALLVNGVTKLGKISFTSREEQQAENVRKMLLAMAQDVRVIIIKLADRLHNMRTIEVMPEQKRRDKALETMEVYAPLAHRLGIRAVKEELEDISLRYLDPVAYHEIESMLELKRADRQSFLEKIKDKIRERLAAEYNDIYVDGRVKSVYGIYRKMYIQGKAFEEIFDIYAVRIIVDSVNECYNILGIIHDLFRPLPNRFKDYISTPKPNMYQSLHTTVIDKEAIPFEVQIRTWDMHHTAEYGIAAHWKYKAGVTGRDKLEERLAWIRQLIENQKEADDVEDIVRSIKSDLSPEEVFVFTPKGDVISLPVGSTVIDFAYAIHTEVGNRMVGAKIDGRIVALDTPVRTGQIIEVVTTNAKDHAPSRDWLKIVKTTEARNKIRNWYKKERREENIEQGRGELEKEFRRNMITLPDGKLPEFLSAIAKRQHFELADDFLAAIGYGGVLLSKIMPRIKETFIRMYRTDPHAAPSPAPVKQHRVRGASGGVIVEGLDSCLVKFARCCNPLPGDEIIGFVTRGFGVSIHKKDCPNVINSINDPNNAERWVRAEWALDQAKREHFKSTIEIVTDDRLGALADISVALSSMRISISTLMAREVKTGENVVTVTFTVSDIDQLNFIINNLKKIPGVERVTRSAQ</sequence>
<dbReference type="CDD" id="cd04876">
    <property type="entry name" value="ACT_RelA-SpoT"/>
    <property type="match status" value="1"/>
</dbReference>
<dbReference type="InterPro" id="IPR004811">
    <property type="entry name" value="RelA/Spo_fam"/>
</dbReference>
<gene>
    <name evidence="8" type="primary">relA</name>
    <name evidence="9" type="ORF">DXC40_00530</name>
    <name evidence="8" type="ORF">ERS852551_00963</name>
</gene>
<dbReference type="CDD" id="cd05399">
    <property type="entry name" value="NT_Rel-Spo_like"/>
    <property type="match status" value="1"/>
</dbReference>
<dbReference type="InterPro" id="IPR033655">
    <property type="entry name" value="TGS_RelA/SpoT"/>
</dbReference>
<dbReference type="Pfam" id="PF02824">
    <property type="entry name" value="TGS"/>
    <property type="match status" value="1"/>
</dbReference>
<reference evidence="9 11" key="2">
    <citation type="submission" date="2018-08" db="EMBL/GenBank/DDBJ databases">
        <title>A genome reference for cultivated species of the human gut microbiota.</title>
        <authorList>
            <person name="Zou Y."/>
            <person name="Xue W."/>
            <person name="Luo G."/>
        </authorList>
    </citation>
    <scope>NUCLEOTIDE SEQUENCE [LARGE SCALE GENOMIC DNA]</scope>
    <source>
        <strain evidence="9 11">TF05-12AC</strain>
    </source>
</reference>
<dbReference type="EC" id="2.7.6.5" evidence="2"/>
<dbReference type="EMBL" id="QVME01000001">
    <property type="protein sequence ID" value="RGE69590.1"/>
    <property type="molecule type" value="Genomic_DNA"/>
</dbReference>
<dbReference type="SUPFAM" id="SSF81301">
    <property type="entry name" value="Nucleotidyltransferase"/>
    <property type="match status" value="1"/>
</dbReference>